<name>A0A383ZH01_BALAC</name>
<dbReference type="InParanoid" id="A0A383ZH01"/>
<proteinExistence type="predicted"/>
<dbReference type="Proteomes" id="UP001652580">
    <property type="component" value="Chromosome 9"/>
</dbReference>
<dbReference type="AlphaFoldDB" id="A0A383ZH01"/>
<keyword evidence="2" id="KW-1185">Reference proteome</keyword>
<dbReference type="GO" id="GO:0030317">
    <property type="term" value="P:flagellated sperm motility"/>
    <property type="evidence" value="ECO:0007669"/>
    <property type="project" value="InterPro"/>
</dbReference>
<feature type="compositionally biased region" description="Polar residues" evidence="1">
    <location>
        <begin position="29"/>
        <end position="39"/>
    </location>
</feature>
<dbReference type="STRING" id="310752.A0A383ZH01"/>
<dbReference type="GO" id="GO:0048240">
    <property type="term" value="P:sperm capacitation"/>
    <property type="evidence" value="ECO:0007669"/>
    <property type="project" value="InterPro"/>
</dbReference>
<dbReference type="KEGG" id="bacu:103004959"/>
<evidence type="ECO:0000256" key="1">
    <source>
        <dbReference type="SAM" id="MobiDB-lite"/>
    </source>
</evidence>
<dbReference type="GeneID" id="103004959"/>
<dbReference type="PANTHER" id="PTHR42155:SF1">
    <property type="entry name" value="CATION CHANNEL SPERM-ASSOCIATED AUXILIARY SUBUNIT ZETA"/>
    <property type="match status" value="1"/>
</dbReference>
<feature type="region of interest" description="Disordered" evidence="1">
    <location>
        <begin position="1"/>
        <end position="135"/>
    </location>
</feature>
<evidence type="ECO:0000313" key="3">
    <source>
        <dbReference type="RefSeq" id="XP_007174376.2"/>
    </source>
</evidence>
<dbReference type="RefSeq" id="XP_007174376.2">
    <property type="nucleotide sequence ID" value="XM_007174314.2"/>
</dbReference>
<organism evidence="2 3">
    <name type="scientific">Balaenoptera acutorostrata</name>
    <name type="common">Common minke whale</name>
    <name type="synonym">Balaena rostrata</name>
    <dbReference type="NCBI Taxonomy" id="9767"/>
    <lineage>
        <taxon>Eukaryota</taxon>
        <taxon>Metazoa</taxon>
        <taxon>Chordata</taxon>
        <taxon>Craniata</taxon>
        <taxon>Vertebrata</taxon>
        <taxon>Euteleostomi</taxon>
        <taxon>Mammalia</taxon>
        <taxon>Eutheria</taxon>
        <taxon>Laurasiatheria</taxon>
        <taxon>Artiodactyla</taxon>
        <taxon>Whippomorpha</taxon>
        <taxon>Cetacea</taxon>
        <taxon>Mysticeti</taxon>
        <taxon>Balaenopteridae</taxon>
        <taxon>Balaenoptera</taxon>
    </lineage>
</organism>
<gene>
    <name evidence="3" type="primary">CATSPERZ</name>
</gene>
<accession>A0A383ZH01</accession>
<dbReference type="PANTHER" id="PTHR42155">
    <property type="entry name" value="CATION CHANNEL SPERM-ASSOCIATED PROTEIN SUBUNIT ZETA"/>
    <property type="match status" value="1"/>
</dbReference>
<reference evidence="3" key="1">
    <citation type="submission" date="2025-08" db="UniProtKB">
        <authorList>
            <consortium name="RefSeq"/>
        </authorList>
    </citation>
    <scope>IDENTIFICATION</scope>
</reference>
<dbReference type="GO" id="GO:0097228">
    <property type="term" value="C:sperm principal piece"/>
    <property type="evidence" value="ECO:0007669"/>
    <property type="project" value="TreeGrafter"/>
</dbReference>
<sequence>MEEKPFKALAKSSGHRGSGKSSPHDIRNLWTTATLSQPKLNVPLPTVREDSELEGSSVGGKTRWSYNQKAGHDSDGGWEESDDGEDKDNFKPEELDEHALMELEMRRGSSLGGPLEEDDSKTDSEKPSSVSSLNISKHTPHRAYWVEQQSRLPLPLTELMENEALEILTKALRSYRSEIGRDHFLTKQLQRYIEGLKRRRNKRLQVKVI</sequence>
<dbReference type="CTD" id="25858"/>
<dbReference type="InterPro" id="IPR039019">
    <property type="entry name" value="CATSPERZ"/>
</dbReference>
<feature type="compositionally biased region" description="Acidic residues" evidence="1">
    <location>
        <begin position="76"/>
        <end position="86"/>
    </location>
</feature>
<feature type="compositionally biased region" description="Basic and acidic residues" evidence="1">
    <location>
        <begin position="87"/>
        <end position="107"/>
    </location>
</feature>
<evidence type="ECO:0000313" key="2">
    <source>
        <dbReference type="Proteomes" id="UP001652580"/>
    </source>
</evidence>
<protein>
    <submittedName>
        <fullName evidence="3">Cation channel sperm-associated auxiliary subunit zeta isoform X1</fullName>
    </submittedName>
</protein>
<dbReference type="GO" id="GO:0036128">
    <property type="term" value="C:CatSper complex"/>
    <property type="evidence" value="ECO:0007669"/>
    <property type="project" value="InterPro"/>
</dbReference>